<evidence type="ECO:0000313" key="4">
    <source>
        <dbReference type="Proteomes" id="UP000092716"/>
    </source>
</evidence>
<keyword evidence="1" id="KW-0812">Transmembrane</keyword>
<feature type="chain" id="PRO_5008521195" description="Pv-fam-d protein" evidence="2">
    <location>
        <begin position="26"/>
        <end position="348"/>
    </location>
</feature>
<dbReference type="OrthoDB" id="386496at2759"/>
<keyword evidence="2" id="KW-0732">Signal</keyword>
<keyword evidence="4" id="KW-1185">Reference proteome</keyword>
<dbReference type="EMBL" id="CP016240">
    <property type="protein sequence ID" value="ANQ05985.1"/>
    <property type="molecule type" value="Genomic_DNA"/>
</dbReference>
<organism evidence="3 4">
    <name type="scientific">Plasmodium coatneyi</name>
    <dbReference type="NCBI Taxonomy" id="208452"/>
    <lineage>
        <taxon>Eukaryota</taxon>
        <taxon>Sar</taxon>
        <taxon>Alveolata</taxon>
        <taxon>Apicomplexa</taxon>
        <taxon>Aconoidasida</taxon>
        <taxon>Haemosporida</taxon>
        <taxon>Plasmodiidae</taxon>
        <taxon>Plasmodium</taxon>
    </lineage>
</organism>
<feature type="signal peptide" evidence="2">
    <location>
        <begin position="1"/>
        <end position="25"/>
    </location>
</feature>
<dbReference type="GeneID" id="30906955"/>
<protein>
    <recommendedName>
        <fullName evidence="5">Pv-fam-d protein</fullName>
    </recommendedName>
</protein>
<dbReference type="AlphaFoldDB" id="A0A1B1DTS2"/>
<evidence type="ECO:0000313" key="3">
    <source>
        <dbReference type="EMBL" id="ANQ05985.1"/>
    </source>
</evidence>
<keyword evidence="1" id="KW-0472">Membrane</keyword>
<dbReference type="VEuPathDB" id="PlasmoDB:PCOAH_00002350"/>
<evidence type="ECO:0000256" key="1">
    <source>
        <dbReference type="SAM" id="Phobius"/>
    </source>
</evidence>
<feature type="transmembrane region" description="Helical" evidence="1">
    <location>
        <begin position="277"/>
        <end position="295"/>
    </location>
</feature>
<sequence>MREKTKKLKLFLSFIILALLICTWNYPDKDTSPGEPHGQVNQSSSSLHVRTSRLLRVDTKQDGSPKYAFLRESIKQLVNEDGANFERKLISLLRDHNIDNNFSTSMKSDDAPKYTDPVQLRKTYKKVSHSLKNHNNCNSSVEGCDLYDFYDDDDDDNNYRDSEETLYDKDASKDIHSVDDSKYDYAHDRAYGALKKSDSYRKGRRRSKYENTHGKELYKSRDTYRGLKYKHSRNGLFSSFFKFLKSADTMYEKELMKLMTYDRSSSQGKKISPKHKMYFNILSPLLAPFVLVLVSIAINYPLGVVLSFVLYFIIAFYVLYKTMNAAKKCSFLDKIKKKRRSELSATRR</sequence>
<dbReference type="Proteomes" id="UP000092716">
    <property type="component" value="Chromosome 2"/>
</dbReference>
<gene>
    <name evidence="3" type="ORF">PCOAH_00002350</name>
</gene>
<accession>A0A1B1DTS2</accession>
<keyword evidence="1" id="KW-1133">Transmembrane helix</keyword>
<name>A0A1B1DTS2_9APIC</name>
<evidence type="ECO:0000256" key="2">
    <source>
        <dbReference type="SAM" id="SignalP"/>
    </source>
</evidence>
<dbReference type="RefSeq" id="XP_019912680.1">
    <property type="nucleotide sequence ID" value="XM_020057052.1"/>
</dbReference>
<evidence type="ECO:0008006" key="5">
    <source>
        <dbReference type="Google" id="ProtNLM"/>
    </source>
</evidence>
<proteinExistence type="predicted"/>
<reference evidence="4" key="1">
    <citation type="submission" date="2016-06" db="EMBL/GenBank/DDBJ databases">
        <title>First high quality genome sequence of Plasmodium coatneyi using continuous long reads from single molecule, real-time sequencing.</title>
        <authorList>
            <person name="Chien J.-T."/>
            <person name="Pakala S.B."/>
            <person name="Geraldo J.A."/>
            <person name="Lapp S.A."/>
            <person name="Barnwell J.W."/>
            <person name="Kissinger J.C."/>
            <person name="Galinski M.R."/>
            <person name="Humphrey J.C."/>
        </authorList>
    </citation>
    <scope>NUCLEOTIDE SEQUENCE [LARGE SCALE GENOMIC DNA]</scope>
    <source>
        <strain evidence="4">Hackeri</strain>
    </source>
</reference>
<dbReference type="KEGG" id="pcot:PCOAH_00002350"/>
<feature type="transmembrane region" description="Helical" evidence="1">
    <location>
        <begin position="302"/>
        <end position="320"/>
    </location>
</feature>